<evidence type="ECO:0000313" key="2">
    <source>
        <dbReference type="EMBL" id="SHF84357.1"/>
    </source>
</evidence>
<accession>A0A1M5EZ07</accession>
<feature type="transmembrane region" description="Helical" evidence="1">
    <location>
        <begin position="93"/>
        <end position="112"/>
    </location>
</feature>
<protein>
    <submittedName>
        <fullName evidence="2">Uncharacterized protein</fullName>
    </submittedName>
</protein>
<keyword evidence="1" id="KW-0472">Membrane</keyword>
<dbReference type="RefSeq" id="WP_143152342.1">
    <property type="nucleotide sequence ID" value="NZ_FQUT01000007.1"/>
</dbReference>
<feature type="transmembrane region" description="Helical" evidence="1">
    <location>
        <begin position="67"/>
        <end position="87"/>
    </location>
</feature>
<organism evidence="2 3">
    <name type="scientific">Chryseobacterium arachidis</name>
    <dbReference type="NCBI Taxonomy" id="1416778"/>
    <lineage>
        <taxon>Bacteria</taxon>
        <taxon>Pseudomonadati</taxon>
        <taxon>Bacteroidota</taxon>
        <taxon>Flavobacteriia</taxon>
        <taxon>Flavobacteriales</taxon>
        <taxon>Weeksellaceae</taxon>
        <taxon>Chryseobacterium group</taxon>
        <taxon>Chryseobacterium</taxon>
    </lineage>
</organism>
<dbReference type="OrthoDB" id="1264113at2"/>
<proteinExistence type="predicted"/>
<dbReference type="AlphaFoldDB" id="A0A1M5EZ07"/>
<keyword evidence="1" id="KW-1133">Transmembrane helix</keyword>
<dbReference type="Proteomes" id="UP000184518">
    <property type="component" value="Unassembled WGS sequence"/>
</dbReference>
<evidence type="ECO:0000256" key="1">
    <source>
        <dbReference type="SAM" id="Phobius"/>
    </source>
</evidence>
<dbReference type="EMBL" id="FQUT01000007">
    <property type="protein sequence ID" value="SHF84357.1"/>
    <property type="molecule type" value="Genomic_DNA"/>
</dbReference>
<feature type="transmembrane region" description="Helical" evidence="1">
    <location>
        <begin position="12"/>
        <end position="37"/>
    </location>
</feature>
<name>A0A1M5EZ07_9FLAO</name>
<evidence type="ECO:0000313" key="3">
    <source>
        <dbReference type="Proteomes" id="UP000184518"/>
    </source>
</evidence>
<keyword evidence="3" id="KW-1185">Reference proteome</keyword>
<sequence length="119" mass="13510">MKVLKIISLLSYCFILLMGMLIPVPFILWLIGSLLIFDNFTDQSLAFLGLTGIVLTIIPWKNGVLKSVVSFIFIILPVINISLRISFEAIDYLGFLMPTSIFIISYLAYLILQIKKLYC</sequence>
<feature type="transmembrane region" description="Helical" evidence="1">
    <location>
        <begin position="43"/>
        <end position="60"/>
    </location>
</feature>
<gene>
    <name evidence="2" type="ORF">SAMN05443633_107107</name>
</gene>
<reference evidence="3" key="1">
    <citation type="submission" date="2016-11" db="EMBL/GenBank/DDBJ databases">
        <authorList>
            <person name="Varghese N."/>
            <person name="Submissions S."/>
        </authorList>
    </citation>
    <scope>NUCLEOTIDE SEQUENCE [LARGE SCALE GENOMIC DNA]</scope>
    <source>
        <strain evidence="3">DSM 27619</strain>
    </source>
</reference>
<keyword evidence="1" id="KW-0812">Transmembrane</keyword>
<dbReference type="STRING" id="1416778.SAMN05443633_107107"/>